<dbReference type="GeneID" id="27684920"/>
<dbReference type="EMBL" id="KQ257451">
    <property type="protein sequence ID" value="KND03785.1"/>
    <property type="molecule type" value="Genomic_DNA"/>
</dbReference>
<dbReference type="Gene3D" id="1.20.140.30">
    <property type="entry name" value="MOB kinase activator"/>
    <property type="match status" value="1"/>
</dbReference>
<dbReference type="InParanoid" id="A0A0L0HSA5"/>
<reference evidence="2 3" key="1">
    <citation type="submission" date="2009-08" db="EMBL/GenBank/DDBJ databases">
        <title>The Genome Sequence of Spizellomyces punctatus strain DAOM BR117.</title>
        <authorList>
            <consortium name="The Broad Institute Genome Sequencing Platform"/>
            <person name="Russ C."/>
            <person name="Cuomo C."/>
            <person name="Shea T."/>
            <person name="Young S.K."/>
            <person name="Zeng Q."/>
            <person name="Koehrsen M."/>
            <person name="Haas B."/>
            <person name="Borodovsky M."/>
            <person name="Guigo R."/>
            <person name="Alvarado L."/>
            <person name="Berlin A."/>
            <person name="Bochicchio J."/>
            <person name="Borenstein D."/>
            <person name="Chapman S."/>
            <person name="Chen Z."/>
            <person name="Engels R."/>
            <person name="Freedman E."/>
            <person name="Gellesch M."/>
            <person name="Goldberg J."/>
            <person name="Griggs A."/>
            <person name="Gujja S."/>
            <person name="Heiman D."/>
            <person name="Hepburn T."/>
            <person name="Howarth C."/>
            <person name="Jen D."/>
            <person name="Larson L."/>
            <person name="Lewis B."/>
            <person name="Mehta T."/>
            <person name="Park D."/>
            <person name="Pearson M."/>
            <person name="Roberts A."/>
            <person name="Saif S."/>
            <person name="Shenoy N."/>
            <person name="Sisk P."/>
            <person name="Stolte C."/>
            <person name="Sykes S."/>
            <person name="Thomson T."/>
            <person name="Walk T."/>
            <person name="White J."/>
            <person name="Yandava C."/>
            <person name="Burger G."/>
            <person name="Gray M.W."/>
            <person name="Holland P.W.H."/>
            <person name="King N."/>
            <person name="Lang F.B.F."/>
            <person name="Roger A.J."/>
            <person name="Ruiz-Trillo I."/>
            <person name="Lander E."/>
            <person name="Nusbaum C."/>
        </authorList>
    </citation>
    <scope>NUCLEOTIDE SEQUENCE [LARGE SCALE GENOMIC DNA]</scope>
    <source>
        <strain evidence="2 3">DAOM BR117</strain>
    </source>
</reference>
<dbReference type="SUPFAM" id="SSF101152">
    <property type="entry name" value="Mob1/phocein"/>
    <property type="match status" value="1"/>
</dbReference>
<keyword evidence="1" id="KW-0862">Zinc</keyword>
<dbReference type="PANTHER" id="PTHR22599">
    <property type="entry name" value="MPS ONE BINDER KINASE ACTIVATOR-LIKE MOB"/>
    <property type="match status" value="1"/>
</dbReference>
<gene>
    <name evidence="2" type="ORF">SPPG_01241</name>
</gene>
<dbReference type="InterPro" id="IPR005301">
    <property type="entry name" value="MOB_kinase_act_fam"/>
</dbReference>
<organism evidence="2 3">
    <name type="scientific">Spizellomyces punctatus (strain DAOM BR117)</name>
    <dbReference type="NCBI Taxonomy" id="645134"/>
    <lineage>
        <taxon>Eukaryota</taxon>
        <taxon>Fungi</taxon>
        <taxon>Fungi incertae sedis</taxon>
        <taxon>Chytridiomycota</taxon>
        <taxon>Chytridiomycota incertae sedis</taxon>
        <taxon>Chytridiomycetes</taxon>
        <taxon>Spizellomycetales</taxon>
        <taxon>Spizellomycetaceae</taxon>
        <taxon>Spizellomyces</taxon>
    </lineage>
</organism>
<keyword evidence="3" id="KW-1185">Reference proteome</keyword>
<dbReference type="Pfam" id="PF03637">
    <property type="entry name" value="Mob1_phocein"/>
    <property type="match status" value="1"/>
</dbReference>
<protein>
    <recommendedName>
        <fullName evidence="4">Mob1/phocein</fullName>
    </recommendedName>
</protein>
<dbReference type="OMA" id="ATCTQMT"/>
<dbReference type="AlphaFoldDB" id="A0A0L0HSA5"/>
<keyword evidence="1" id="KW-0479">Metal-binding</keyword>
<proteinExistence type="predicted"/>
<dbReference type="Proteomes" id="UP000053201">
    <property type="component" value="Unassembled WGS sequence"/>
</dbReference>
<name>A0A0L0HSA5_SPIPD</name>
<evidence type="ECO:0000256" key="1">
    <source>
        <dbReference type="PIRSR" id="PIRSR605301-1"/>
    </source>
</evidence>
<dbReference type="InterPro" id="IPR036703">
    <property type="entry name" value="MOB_kinase_act_sf"/>
</dbReference>
<feature type="binding site" evidence="1">
    <location>
        <position position="88"/>
    </location>
    <ligand>
        <name>Zn(2+)</name>
        <dbReference type="ChEBI" id="CHEBI:29105"/>
    </ligand>
</feature>
<dbReference type="STRING" id="645134.A0A0L0HSA5"/>
<evidence type="ECO:0008006" key="4">
    <source>
        <dbReference type="Google" id="ProtNLM"/>
    </source>
</evidence>
<dbReference type="OrthoDB" id="10262609at2759"/>
<dbReference type="RefSeq" id="XP_016611824.1">
    <property type="nucleotide sequence ID" value="XM_016749569.1"/>
</dbReference>
<dbReference type="VEuPathDB" id="FungiDB:SPPG_01241"/>
<feature type="binding site" evidence="1">
    <location>
        <position position="169"/>
    </location>
    <ligand>
        <name>Zn(2+)</name>
        <dbReference type="ChEBI" id="CHEBI:29105"/>
    </ligand>
</feature>
<feature type="binding site" evidence="1">
    <location>
        <position position="93"/>
    </location>
    <ligand>
        <name>Zn(2+)</name>
        <dbReference type="ChEBI" id="CHEBI:29105"/>
    </ligand>
</feature>
<dbReference type="SMART" id="SM01388">
    <property type="entry name" value="Mob1_phocein"/>
    <property type="match status" value="1"/>
</dbReference>
<dbReference type="eggNOG" id="KOG1852">
    <property type="taxonomic scope" value="Eukaryota"/>
</dbReference>
<accession>A0A0L0HSA5</accession>
<evidence type="ECO:0000313" key="3">
    <source>
        <dbReference type="Proteomes" id="UP000053201"/>
    </source>
</evidence>
<evidence type="ECO:0000313" key="2">
    <source>
        <dbReference type="EMBL" id="KND03785.1"/>
    </source>
</evidence>
<sequence length="224" mass="26191">MPQAQVLRNRPGIRHEDWSQWPTIPLEQMESTFSVQQYIQNMVRHDASDVKKIVEVPEGQDRDLWRYELLRQVCQDLNNFVVLLEPECTASSCPEMKALEWLYLCAGHPNPQQCSALDYIIHTLDSATALLNSQKYFPSRVSIPPTSLKHFSNVTRRLYRIFAHAWFHHREVFTEFEIESHLYARVLYMIKYFDIMPDDALVVPADACMTDLPEIDRSSMVSDE</sequence>
<feature type="binding site" evidence="1">
    <location>
        <position position="164"/>
    </location>
    <ligand>
        <name>Zn(2+)</name>
        <dbReference type="ChEBI" id="CHEBI:29105"/>
    </ligand>
</feature>